<sequence length="129" mass="15627">MSCSLIESNSYWLYNRFLDNGVTEDVVLAVVVGLRYVLSYIRDTSYHQFSRGSIGSGYIIFVALFLYYIRFGRDFGFYCKRFFRDNFYQRFDCHCRFLIEFGFCRSLSRSLSRRFCWAFSHQHCDWVHR</sequence>
<keyword evidence="1" id="KW-1133">Transmembrane helix</keyword>
<feature type="transmembrane region" description="Helical" evidence="1">
    <location>
        <begin position="53"/>
        <end position="71"/>
    </location>
</feature>
<dbReference type="WBParaSite" id="nRc.2.0.1.t30004-RA">
    <property type="protein sequence ID" value="nRc.2.0.1.t30004-RA"/>
    <property type="gene ID" value="nRc.2.0.1.g30004"/>
</dbReference>
<feature type="transmembrane region" description="Helical" evidence="1">
    <location>
        <begin position="21"/>
        <end position="41"/>
    </location>
</feature>
<accession>A0A915JVE3</accession>
<proteinExistence type="predicted"/>
<dbReference type="Proteomes" id="UP000887565">
    <property type="component" value="Unplaced"/>
</dbReference>
<keyword evidence="1" id="KW-0472">Membrane</keyword>
<dbReference type="AlphaFoldDB" id="A0A915JVE3"/>
<evidence type="ECO:0000313" key="3">
    <source>
        <dbReference type="WBParaSite" id="nRc.2.0.1.t30004-RA"/>
    </source>
</evidence>
<evidence type="ECO:0000313" key="2">
    <source>
        <dbReference type="Proteomes" id="UP000887565"/>
    </source>
</evidence>
<name>A0A915JVE3_ROMCU</name>
<organism evidence="2 3">
    <name type="scientific">Romanomermis culicivorax</name>
    <name type="common">Nematode worm</name>
    <dbReference type="NCBI Taxonomy" id="13658"/>
    <lineage>
        <taxon>Eukaryota</taxon>
        <taxon>Metazoa</taxon>
        <taxon>Ecdysozoa</taxon>
        <taxon>Nematoda</taxon>
        <taxon>Enoplea</taxon>
        <taxon>Dorylaimia</taxon>
        <taxon>Mermithida</taxon>
        <taxon>Mermithoidea</taxon>
        <taxon>Mermithidae</taxon>
        <taxon>Romanomermis</taxon>
    </lineage>
</organism>
<keyword evidence="1" id="KW-0812">Transmembrane</keyword>
<evidence type="ECO:0000256" key="1">
    <source>
        <dbReference type="SAM" id="Phobius"/>
    </source>
</evidence>
<keyword evidence="2" id="KW-1185">Reference proteome</keyword>
<reference evidence="3" key="1">
    <citation type="submission" date="2022-11" db="UniProtKB">
        <authorList>
            <consortium name="WormBaseParasite"/>
        </authorList>
    </citation>
    <scope>IDENTIFICATION</scope>
</reference>
<protein>
    <submittedName>
        <fullName evidence="3">Uncharacterized protein</fullName>
    </submittedName>
</protein>